<keyword evidence="2" id="KW-1185">Reference proteome</keyword>
<accession>A0A7R8UQV3</accession>
<dbReference type="EMBL" id="LR899011">
    <property type="protein sequence ID" value="CAD7085085.1"/>
    <property type="molecule type" value="Genomic_DNA"/>
</dbReference>
<protein>
    <submittedName>
        <fullName evidence="1">Uncharacterized protein</fullName>
    </submittedName>
</protein>
<dbReference type="Proteomes" id="UP000594454">
    <property type="component" value="Chromosome 3"/>
</dbReference>
<sequence>MILQDLYAMVENNFARMVLLQTCKECSILLDRRVERSHDLDDSTARRYKFPKNYTTNFTPMWTELYNSSMKQSKKSTAAGRHEKKDILREEDKMFHLQSKGTWFNQM</sequence>
<gene>
    <name evidence="1" type="ORF">HERILL_LOCUS7949</name>
</gene>
<organism evidence="1 2">
    <name type="scientific">Hermetia illucens</name>
    <name type="common">Black soldier fly</name>
    <dbReference type="NCBI Taxonomy" id="343691"/>
    <lineage>
        <taxon>Eukaryota</taxon>
        <taxon>Metazoa</taxon>
        <taxon>Ecdysozoa</taxon>
        <taxon>Arthropoda</taxon>
        <taxon>Hexapoda</taxon>
        <taxon>Insecta</taxon>
        <taxon>Pterygota</taxon>
        <taxon>Neoptera</taxon>
        <taxon>Endopterygota</taxon>
        <taxon>Diptera</taxon>
        <taxon>Brachycera</taxon>
        <taxon>Stratiomyomorpha</taxon>
        <taxon>Stratiomyidae</taxon>
        <taxon>Hermetiinae</taxon>
        <taxon>Hermetia</taxon>
    </lineage>
</organism>
<evidence type="ECO:0000313" key="1">
    <source>
        <dbReference type="EMBL" id="CAD7085085.1"/>
    </source>
</evidence>
<proteinExistence type="predicted"/>
<dbReference type="InParanoid" id="A0A7R8UQV3"/>
<dbReference type="AlphaFoldDB" id="A0A7R8UQV3"/>
<reference evidence="1 2" key="1">
    <citation type="submission" date="2020-11" db="EMBL/GenBank/DDBJ databases">
        <authorList>
            <person name="Wallbank WR R."/>
            <person name="Pardo Diaz C."/>
            <person name="Kozak K."/>
            <person name="Martin S."/>
            <person name="Jiggins C."/>
            <person name="Moest M."/>
            <person name="Warren A I."/>
            <person name="Generalovic N T."/>
            <person name="Byers J.R.P. K."/>
            <person name="Montejo-Kovacevich G."/>
            <person name="Yen C E."/>
        </authorList>
    </citation>
    <scope>NUCLEOTIDE SEQUENCE [LARGE SCALE GENOMIC DNA]</scope>
</reference>
<name>A0A7R8UQV3_HERIL</name>
<evidence type="ECO:0000313" key="2">
    <source>
        <dbReference type="Proteomes" id="UP000594454"/>
    </source>
</evidence>